<evidence type="ECO:0000313" key="3">
    <source>
        <dbReference type="EMBL" id="KAG5397734.1"/>
    </source>
</evidence>
<keyword evidence="2" id="KW-0472">Membrane</keyword>
<keyword evidence="2" id="KW-0812">Transmembrane</keyword>
<keyword evidence="2" id="KW-1133">Transmembrane helix</keyword>
<evidence type="ECO:0000313" key="4">
    <source>
        <dbReference type="Proteomes" id="UP000823674"/>
    </source>
</evidence>
<reference evidence="3 4" key="1">
    <citation type="submission" date="2021-03" db="EMBL/GenBank/DDBJ databases">
        <authorList>
            <person name="King G.J."/>
            <person name="Bancroft I."/>
            <person name="Baten A."/>
            <person name="Bloomfield J."/>
            <person name="Borpatragohain P."/>
            <person name="He Z."/>
            <person name="Irish N."/>
            <person name="Irwin J."/>
            <person name="Liu K."/>
            <person name="Mauleon R.P."/>
            <person name="Moore J."/>
            <person name="Morris R."/>
            <person name="Ostergaard L."/>
            <person name="Wang B."/>
            <person name="Wells R."/>
        </authorList>
    </citation>
    <scope>NUCLEOTIDE SEQUENCE [LARGE SCALE GENOMIC DNA]</scope>
    <source>
        <strain evidence="3">R-o-18</strain>
        <tissue evidence="3">Leaf</tissue>
    </source>
</reference>
<dbReference type="Proteomes" id="UP000823674">
    <property type="component" value="Chromosome A05"/>
</dbReference>
<evidence type="ECO:0000256" key="1">
    <source>
        <dbReference type="SAM" id="MobiDB-lite"/>
    </source>
</evidence>
<feature type="compositionally biased region" description="Basic and acidic residues" evidence="1">
    <location>
        <begin position="7"/>
        <end position="18"/>
    </location>
</feature>
<dbReference type="EMBL" id="JADBGQ010000005">
    <property type="protein sequence ID" value="KAG5397734.1"/>
    <property type="molecule type" value="Genomic_DNA"/>
</dbReference>
<comment type="caution">
    <text evidence="3">The sequence shown here is derived from an EMBL/GenBank/DDBJ whole genome shotgun (WGS) entry which is preliminary data.</text>
</comment>
<feature type="region of interest" description="Disordered" evidence="1">
    <location>
        <begin position="1"/>
        <end position="20"/>
    </location>
</feature>
<feature type="transmembrane region" description="Helical" evidence="2">
    <location>
        <begin position="99"/>
        <end position="119"/>
    </location>
</feature>
<organism evidence="3 4">
    <name type="scientific">Brassica rapa subsp. trilocularis</name>
    <dbReference type="NCBI Taxonomy" id="1813537"/>
    <lineage>
        <taxon>Eukaryota</taxon>
        <taxon>Viridiplantae</taxon>
        <taxon>Streptophyta</taxon>
        <taxon>Embryophyta</taxon>
        <taxon>Tracheophyta</taxon>
        <taxon>Spermatophyta</taxon>
        <taxon>Magnoliopsida</taxon>
        <taxon>eudicotyledons</taxon>
        <taxon>Gunneridae</taxon>
        <taxon>Pentapetalae</taxon>
        <taxon>rosids</taxon>
        <taxon>malvids</taxon>
        <taxon>Brassicales</taxon>
        <taxon>Brassicaceae</taxon>
        <taxon>Brassiceae</taxon>
        <taxon>Brassica</taxon>
    </lineage>
</organism>
<gene>
    <name evidence="3" type="primary">A05p032020.1_BraROA</name>
    <name evidence="3" type="ORF">IGI04_019548</name>
</gene>
<proteinExistence type="predicted"/>
<sequence>MMPPELVSERSTKVKDSDEGSIFRPSWSAMTLGRILTDAAVSQSAWGNSIPFTRHGIANFPGSLFFFNVILKHPQLVCEINFIKLFLHWDSEDSLSETIYLLLISFPLGFLGVFSFLILNTLPSVASSTCIGSGVVSEGLVVGSGGFAKGLGGGLSALIRLLSIHGNHTRWVRGVRRSMEGEGGSINVGLSLSIDGWLKRSIDFDVERGGWVRVFFCEFLMSHDSNCTTLRSRFSRRRRSMFRMIILVIHVSILIMYENNSRNHVPRLRIDRCKRYRIDRCRTRSGIGRWVGARISRRESCCVERCGTLTFADRAFQ</sequence>
<accession>A0ABQ7MG68</accession>
<feature type="transmembrane region" description="Helical" evidence="2">
    <location>
        <begin position="240"/>
        <end position="257"/>
    </location>
</feature>
<protein>
    <submittedName>
        <fullName evidence="3">Uncharacterized protein</fullName>
    </submittedName>
</protein>
<keyword evidence="4" id="KW-1185">Reference proteome</keyword>
<feature type="non-terminal residue" evidence="3">
    <location>
        <position position="317"/>
    </location>
</feature>
<name>A0ABQ7MG68_BRACM</name>
<evidence type="ECO:0000256" key="2">
    <source>
        <dbReference type="SAM" id="Phobius"/>
    </source>
</evidence>